<comment type="caution">
    <text evidence="1">The sequence shown here is derived from an EMBL/GenBank/DDBJ whole genome shotgun (WGS) entry which is preliminary data.</text>
</comment>
<evidence type="ECO:0000313" key="2">
    <source>
        <dbReference type="Proteomes" id="UP000789375"/>
    </source>
</evidence>
<feature type="non-terminal residue" evidence="1">
    <location>
        <position position="212"/>
    </location>
</feature>
<name>A0A9N9DKD3_FUNMO</name>
<gene>
    <name evidence="1" type="ORF">FMOSSE_LOCUS10914</name>
</gene>
<keyword evidence="2" id="KW-1185">Reference proteome</keyword>
<proteinExistence type="predicted"/>
<dbReference type="EMBL" id="CAJVPP010003896">
    <property type="protein sequence ID" value="CAG8639567.1"/>
    <property type="molecule type" value="Genomic_DNA"/>
</dbReference>
<organism evidence="1 2">
    <name type="scientific">Funneliformis mosseae</name>
    <name type="common">Endomycorrhizal fungus</name>
    <name type="synonym">Glomus mosseae</name>
    <dbReference type="NCBI Taxonomy" id="27381"/>
    <lineage>
        <taxon>Eukaryota</taxon>
        <taxon>Fungi</taxon>
        <taxon>Fungi incertae sedis</taxon>
        <taxon>Mucoromycota</taxon>
        <taxon>Glomeromycotina</taxon>
        <taxon>Glomeromycetes</taxon>
        <taxon>Glomerales</taxon>
        <taxon>Glomeraceae</taxon>
        <taxon>Funneliformis</taxon>
    </lineage>
</organism>
<evidence type="ECO:0000313" key="1">
    <source>
        <dbReference type="EMBL" id="CAG8639567.1"/>
    </source>
</evidence>
<dbReference type="AlphaFoldDB" id="A0A9N9DKD3"/>
<reference evidence="1" key="1">
    <citation type="submission" date="2021-06" db="EMBL/GenBank/DDBJ databases">
        <authorList>
            <person name="Kallberg Y."/>
            <person name="Tangrot J."/>
            <person name="Rosling A."/>
        </authorList>
    </citation>
    <scope>NUCLEOTIDE SEQUENCE</scope>
    <source>
        <strain evidence="1">87-6 pot B 2015</strain>
    </source>
</reference>
<sequence>MKLDENESSYSNLAKSFSLPFPYPSDKKPVERFAIDKNGSFTFMGRKEFKNILEKINELKYDTGFMKLFVYGTVGHVVYLSDCHQLAVDLEDYIKSALFLTYYDSDMNTLDEKDDTGINLERKEEIRYKLDKMTNYHYYIMSSSANNKSKLYLFKKQTNELKIKLFGGFNEKQYSNNLLTMNNQQKEQIQDITSKIPLLLSFLQKSNHENFE</sequence>
<accession>A0A9N9DKD3</accession>
<protein>
    <submittedName>
        <fullName evidence="1">9923_t:CDS:1</fullName>
    </submittedName>
</protein>
<dbReference type="Proteomes" id="UP000789375">
    <property type="component" value="Unassembled WGS sequence"/>
</dbReference>